<reference evidence="1 2" key="1">
    <citation type="submission" date="2014-06" db="EMBL/GenBank/DDBJ databases">
        <title>Whole Genome Sequences of Three Symbiotic Endozoicomonas Bacteria.</title>
        <authorList>
            <person name="Neave M.J."/>
            <person name="Apprill A."/>
            <person name="Voolstra C.R."/>
        </authorList>
    </citation>
    <scope>NUCLEOTIDE SEQUENCE [LARGE SCALE GENOMIC DNA]</scope>
    <source>
        <strain evidence="1 2">DSM 22380</strain>
    </source>
</reference>
<dbReference type="RefSeq" id="WP_020581382.1">
    <property type="nucleotide sequence ID" value="NZ_JOJP01000001.1"/>
</dbReference>
<comment type="caution">
    <text evidence="1">The sequence shown here is derived from an EMBL/GenBank/DDBJ whole genome shotgun (WGS) entry which is preliminary data.</text>
</comment>
<dbReference type="Proteomes" id="UP000027997">
    <property type="component" value="Unassembled WGS sequence"/>
</dbReference>
<gene>
    <name evidence="1" type="ORF">GV64_20060</name>
</gene>
<dbReference type="InterPro" id="IPR023381">
    <property type="entry name" value="YP001051499.1-like_dom_sf"/>
</dbReference>
<sequence>MNTRKLYTQYYRQIESLSSWQLTALATATTEQAWPNFALFSELTEFGEPNEVRHCLNMLWDYTAGLQSSKNFERLLERLDENTPALEEFDMFGVQPALDFSVSLHCAINCAMKASVDDAASALTLSLSTIGKFIKYTEAAELKGTELTQYIEEHELFEVQLNFMSELISMVCQQKKQTKEFTREVRMFSANDGISQLGISLD</sequence>
<dbReference type="AlphaFoldDB" id="A0A081KEY9"/>
<keyword evidence="2" id="KW-1185">Reference proteome</keyword>
<proteinExistence type="predicted"/>
<dbReference type="Gene3D" id="1.20.1590.10">
    <property type="entry name" value="YP_001051499.1 domain like"/>
    <property type="match status" value="1"/>
</dbReference>
<accession>A0A081KEY9</accession>
<evidence type="ECO:0008006" key="3">
    <source>
        <dbReference type="Google" id="ProtNLM"/>
    </source>
</evidence>
<dbReference type="STRING" id="305900.GV64_20060"/>
<dbReference type="EMBL" id="JOJP01000001">
    <property type="protein sequence ID" value="KEI72715.1"/>
    <property type="molecule type" value="Genomic_DNA"/>
</dbReference>
<dbReference type="eggNOG" id="COG3068">
    <property type="taxonomic scope" value="Bacteria"/>
</dbReference>
<name>A0A081KEY9_9GAMM</name>
<dbReference type="Pfam" id="PF04222">
    <property type="entry name" value="DUF416"/>
    <property type="match status" value="1"/>
</dbReference>
<protein>
    <recommendedName>
        <fullName evidence="3">DUF416 domain-containing protein</fullName>
    </recommendedName>
</protein>
<evidence type="ECO:0000313" key="1">
    <source>
        <dbReference type="EMBL" id="KEI72715.1"/>
    </source>
</evidence>
<organism evidence="1 2">
    <name type="scientific">Endozoicomonas elysicola</name>
    <dbReference type="NCBI Taxonomy" id="305900"/>
    <lineage>
        <taxon>Bacteria</taxon>
        <taxon>Pseudomonadati</taxon>
        <taxon>Pseudomonadota</taxon>
        <taxon>Gammaproteobacteria</taxon>
        <taxon>Oceanospirillales</taxon>
        <taxon>Endozoicomonadaceae</taxon>
        <taxon>Endozoicomonas</taxon>
    </lineage>
</organism>
<dbReference type="InterPro" id="IPR007338">
    <property type="entry name" value="DUF416"/>
</dbReference>
<evidence type="ECO:0000313" key="2">
    <source>
        <dbReference type="Proteomes" id="UP000027997"/>
    </source>
</evidence>